<comment type="similarity">
    <text evidence="1 6">Belongs to the XseB family.</text>
</comment>
<evidence type="ECO:0000313" key="8">
    <source>
        <dbReference type="Proteomes" id="UP000471640"/>
    </source>
</evidence>
<evidence type="ECO:0000313" key="7">
    <source>
        <dbReference type="EMBL" id="NEX20617.1"/>
    </source>
</evidence>
<dbReference type="PANTHER" id="PTHR34137">
    <property type="entry name" value="EXODEOXYRIBONUCLEASE 7 SMALL SUBUNIT"/>
    <property type="match status" value="1"/>
</dbReference>
<reference evidence="8" key="1">
    <citation type="journal article" date="2020" name="Microbiol. Resour. Announc.">
        <title>Draft Genome Sequences of Thiorhodococcus mannitoliphagus and Thiorhodococcus minor, Purple Sulfur Photosynthetic Bacteria in the Gammaproteobacterial Family Chromatiaceae.</title>
        <authorList>
            <person name="Aviles F.A."/>
            <person name="Meyer T.E."/>
            <person name="Kyndt J.A."/>
        </authorList>
    </citation>
    <scope>NUCLEOTIDE SEQUENCE [LARGE SCALE GENOMIC DNA]</scope>
    <source>
        <strain evidence="8">DSM 18266</strain>
    </source>
</reference>
<dbReference type="EC" id="3.1.11.6" evidence="6"/>
<dbReference type="EMBL" id="JAAIJR010000032">
    <property type="protein sequence ID" value="NEX20617.1"/>
    <property type="molecule type" value="Genomic_DNA"/>
</dbReference>
<dbReference type="PANTHER" id="PTHR34137:SF1">
    <property type="entry name" value="EXODEOXYRIBONUCLEASE 7 SMALL SUBUNIT"/>
    <property type="match status" value="1"/>
</dbReference>
<keyword evidence="3 6" id="KW-0540">Nuclease</keyword>
<name>A0A6P1DQS6_9GAMM</name>
<dbReference type="InterPro" id="IPR003761">
    <property type="entry name" value="Exonuc_VII_S"/>
</dbReference>
<dbReference type="PIRSF" id="PIRSF006488">
    <property type="entry name" value="Exonuc_VII_S"/>
    <property type="match status" value="1"/>
</dbReference>
<keyword evidence="4 6" id="KW-0378">Hydrolase</keyword>
<evidence type="ECO:0000256" key="6">
    <source>
        <dbReference type="HAMAP-Rule" id="MF_00337"/>
    </source>
</evidence>
<dbReference type="RefSeq" id="WP_164653725.1">
    <property type="nucleotide sequence ID" value="NZ_JAAIJR010000032.1"/>
</dbReference>
<evidence type="ECO:0000256" key="5">
    <source>
        <dbReference type="ARBA" id="ARBA00022839"/>
    </source>
</evidence>
<reference evidence="7 8" key="2">
    <citation type="submission" date="2020-02" db="EMBL/GenBank/DDBJ databases">
        <title>Genome sequences of Thiorhodococcus mannitoliphagus and Thiorhodococcus minor, purple sulfur photosynthetic bacteria in the gammaproteobacterial family, Chromatiaceae.</title>
        <authorList>
            <person name="Aviles F.A."/>
            <person name="Meyer T.E."/>
            <person name="Kyndt J.A."/>
        </authorList>
    </citation>
    <scope>NUCLEOTIDE SEQUENCE [LARGE SCALE GENOMIC DNA]</scope>
    <source>
        <strain evidence="7 8">DSM 18266</strain>
    </source>
</reference>
<evidence type="ECO:0000256" key="2">
    <source>
        <dbReference type="ARBA" id="ARBA00022490"/>
    </source>
</evidence>
<dbReference type="InterPro" id="IPR037004">
    <property type="entry name" value="Exonuc_VII_ssu_sf"/>
</dbReference>
<dbReference type="NCBIfam" id="NF002140">
    <property type="entry name" value="PRK00977.1-4"/>
    <property type="match status" value="1"/>
</dbReference>
<evidence type="ECO:0000256" key="3">
    <source>
        <dbReference type="ARBA" id="ARBA00022722"/>
    </source>
</evidence>
<accession>A0A6P1DQS6</accession>
<organism evidence="7 8">
    <name type="scientific">Thiorhodococcus mannitoliphagus</name>
    <dbReference type="NCBI Taxonomy" id="329406"/>
    <lineage>
        <taxon>Bacteria</taxon>
        <taxon>Pseudomonadati</taxon>
        <taxon>Pseudomonadota</taxon>
        <taxon>Gammaproteobacteria</taxon>
        <taxon>Chromatiales</taxon>
        <taxon>Chromatiaceae</taxon>
        <taxon>Thiorhodococcus</taxon>
    </lineage>
</organism>
<dbReference type="GO" id="GO:0008855">
    <property type="term" value="F:exodeoxyribonuclease VII activity"/>
    <property type="evidence" value="ECO:0007669"/>
    <property type="project" value="UniProtKB-UniRule"/>
</dbReference>
<keyword evidence="8" id="KW-1185">Reference proteome</keyword>
<comment type="catalytic activity">
    <reaction evidence="6">
        <text>Exonucleolytic cleavage in either 5'- to 3'- or 3'- to 5'-direction to yield nucleoside 5'-phosphates.</text>
        <dbReference type="EC" id="3.1.11.6"/>
    </reaction>
</comment>
<dbReference type="Proteomes" id="UP000471640">
    <property type="component" value="Unassembled WGS sequence"/>
</dbReference>
<keyword evidence="2 6" id="KW-0963">Cytoplasm</keyword>
<dbReference type="GO" id="GO:0005829">
    <property type="term" value="C:cytosol"/>
    <property type="evidence" value="ECO:0007669"/>
    <property type="project" value="TreeGrafter"/>
</dbReference>
<dbReference type="AlphaFoldDB" id="A0A6P1DQS6"/>
<comment type="function">
    <text evidence="6">Bidirectionally degrades single-stranded DNA into large acid-insoluble oligonucleotides, which are then degraded further into small acid-soluble oligonucleotides.</text>
</comment>
<keyword evidence="5 6" id="KW-0269">Exonuclease</keyword>
<comment type="caution">
    <text evidence="7">The sequence shown here is derived from an EMBL/GenBank/DDBJ whole genome shotgun (WGS) entry which is preliminary data.</text>
</comment>
<proteinExistence type="inferred from homology"/>
<gene>
    <name evidence="6" type="primary">xseB</name>
    <name evidence="7" type="ORF">G3480_09900</name>
</gene>
<evidence type="ECO:0000256" key="4">
    <source>
        <dbReference type="ARBA" id="ARBA00022801"/>
    </source>
</evidence>
<dbReference type="Pfam" id="PF02609">
    <property type="entry name" value="Exonuc_VII_S"/>
    <property type="match status" value="1"/>
</dbReference>
<comment type="subunit">
    <text evidence="6">Heterooligomer composed of large and small subunits.</text>
</comment>
<dbReference type="GO" id="GO:0006308">
    <property type="term" value="P:DNA catabolic process"/>
    <property type="evidence" value="ECO:0007669"/>
    <property type="project" value="UniProtKB-UniRule"/>
</dbReference>
<dbReference type="HAMAP" id="MF_00337">
    <property type="entry name" value="Exonuc_7_S"/>
    <property type="match status" value="1"/>
</dbReference>
<sequence length="79" mass="8697">MKEPANSPEPSFEQALSDLEAIVDALEKGDMPLEESLAAFEQGVGLTRICQQALDNAEQRARILTDTRPEAEPEPFDPQ</sequence>
<dbReference type="SUPFAM" id="SSF116842">
    <property type="entry name" value="XseB-like"/>
    <property type="match status" value="1"/>
</dbReference>
<evidence type="ECO:0000256" key="1">
    <source>
        <dbReference type="ARBA" id="ARBA00009998"/>
    </source>
</evidence>
<protein>
    <recommendedName>
        <fullName evidence="6">Exodeoxyribonuclease 7 small subunit</fullName>
        <ecNumber evidence="6">3.1.11.6</ecNumber>
    </recommendedName>
    <alternativeName>
        <fullName evidence="6">Exodeoxyribonuclease VII small subunit</fullName>
        <shortName evidence="6">Exonuclease VII small subunit</shortName>
    </alternativeName>
</protein>
<dbReference type="GO" id="GO:0009318">
    <property type="term" value="C:exodeoxyribonuclease VII complex"/>
    <property type="evidence" value="ECO:0007669"/>
    <property type="project" value="UniProtKB-UniRule"/>
</dbReference>
<comment type="subcellular location">
    <subcellularLocation>
        <location evidence="6">Cytoplasm</location>
    </subcellularLocation>
</comment>
<dbReference type="Gene3D" id="1.10.287.1040">
    <property type="entry name" value="Exonuclease VII, small subunit"/>
    <property type="match status" value="1"/>
</dbReference>
<dbReference type="NCBIfam" id="TIGR01280">
    <property type="entry name" value="xseB"/>
    <property type="match status" value="1"/>
</dbReference>